<dbReference type="GO" id="GO:0045429">
    <property type="term" value="P:positive regulation of nitric oxide biosynthetic process"/>
    <property type="evidence" value="ECO:0007669"/>
    <property type="project" value="TreeGrafter"/>
</dbReference>
<organism evidence="4 5">
    <name type="scientific">Liparis tanakae</name>
    <name type="common">Tanaka's snailfish</name>
    <dbReference type="NCBI Taxonomy" id="230148"/>
    <lineage>
        <taxon>Eukaryota</taxon>
        <taxon>Metazoa</taxon>
        <taxon>Chordata</taxon>
        <taxon>Craniata</taxon>
        <taxon>Vertebrata</taxon>
        <taxon>Euteleostomi</taxon>
        <taxon>Actinopterygii</taxon>
        <taxon>Neopterygii</taxon>
        <taxon>Teleostei</taxon>
        <taxon>Neoteleostei</taxon>
        <taxon>Acanthomorphata</taxon>
        <taxon>Eupercaria</taxon>
        <taxon>Perciformes</taxon>
        <taxon>Cottioidei</taxon>
        <taxon>Cottales</taxon>
        <taxon>Liparidae</taxon>
        <taxon>Liparis</taxon>
    </lineage>
</organism>
<dbReference type="Gene3D" id="3.75.10.10">
    <property type="entry name" value="L-arginine/glycine Amidinotransferase, Chain A"/>
    <property type="match status" value="2"/>
</dbReference>
<accession>A0A4Z2FSH8</accession>
<gene>
    <name evidence="4" type="primary">DDAH1_1</name>
    <name evidence="4" type="ORF">EYF80_045604</name>
</gene>
<comment type="similarity">
    <text evidence="1">Belongs to the DDAH family.</text>
</comment>
<dbReference type="GO" id="GO:0006525">
    <property type="term" value="P:arginine metabolic process"/>
    <property type="evidence" value="ECO:0007669"/>
    <property type="project" value="TreeGrafter"/>
</dbReference>
<reference evidence="4 5" key="1">
    <citation type="submission" date="2019-03" db="EMBL/GenBank/DDBJ databases">
        <title>First draft genome of Liparis tanakae, snailfish: a comprehensive survey of snailfish specific genes.</title>
        <authorList>
            <person name="Kim W."/>
            <person name="Song I."/>
            <person name="Jeong J.-H."/>
            <person name="Kim D."/>
            <person name="Kim S."/>
            <person name="Ryu S."/>
            <person name="Song J.Y."/>
            <person name="Lee S.K."/>
        </authorList>
    </citation>
    <scope>NUCLEOTIDE SEQUENCE [LARGE SCALE GENOMIC DNA]</scope>
    <source>
        <tissue evidence="4">Muscle</tissue>
    </source>
</reference>
<comment type="caution">
    <text evidence="4">The sequence shown here is derived from an EMBL/GenBank/DDBJ whole genome shotgun (WGS) entry which is preliminary data.</text>
</comment>
<protein>
    <submittedName>
        <fullName evidence="4">N(G),N(G)-dimethylarginine dimethylaminohydrolase 1</fullName>
    </submittedName>
</protein>
<dbReference type="EMBL" id="SRLO01000918">
    <property type="protein sequence ID" value="TNN44187.1"/>
    <property type="molecule type" value="Genomic_DNA"/>
</dbReference>
<dbReference type="GO" id="GO:0000052">
    <property type="term" value="P:citrulline metabolic process"/>
    <property type="evidence" value="ECO:0007669"/>
    <property type="project" value="TreeGrafter"/>
</dbReference>
<dbReference type="PANTHER" id="PTHR12737:SF17">
    <property type="entry name" value="N(G),N(G)-DIMETHYLARGININE DIMETHYLAMINOHYDROLASE 1"/>
    <property type="match status" value="1"/>
</dbReference>
<dbReference type="Proteomes" id="UP000314294">
    <property type="component" value="Unassembled WGS sequence"/>
</dbReference>
<dbReference type="GO" id="GO:0005739">
    <property type="term" value="C:mitochondrion"/>
    <property type="evidence" value="ECO:0007669"/>
    <property type="project" value="TreeGrafter"/>
</dbReference>
<keyword evidence="5" id="KW-1185">Reference proteome</keyword>
<keyword evidence="2 4" id="KW-0378">Hydrolase</keyword>
<dbReference type="OrthoDB" id="10016839at2759"/>
<evidence type="ECO:0000313" key="5">
    <source>
        <dbReference type="Proteomes" id="UP000314294"/>
    </source>
</evidence>
<dbReference type="InterPro" id="IPR033199">
    <property type="entry name" value="DDAH-like"/>
</dbReference>
<dbReference type="GO" id="GO:0016403">
    <property type="term" value="F:dimethylargininase activity"/>
    <property type="evidence" value="ECO:0007669"/>
    <property type="project" value="TreeGrafter"/>
</dbReference>
<feature type="region of interest" description="Disordered" evidence="3">
    <location>
        <begin position="276"/>
        <end position="344"/>
    </location>
</feature>
<sequence length="438" mass="47446">MAGLMSGFGHYTHAVVRGIPASLAKEALRSSQAEVDLAEARREHAAYVEVLGTRLGLEVVELPADESLPDCVFVEDAAVACGDTVLVTRPGAESRRRESPSPTLLSLYTCCSLFSLGFTHVNPVNPVTPAAVQQAARQLQHRLVNRNSSRPRRMTGSRSAVTVANAWGKEVNLVEKTRGGYAGLRGGADEVFCWHRTRKKDINSVGKQLSGLHREFIVEFEFEIFRTSSEHMVGGIEERAIYSSSACVSLHQVLQSKNAISTGTRGTMTFHIVRRGPKPQLSHITSSDVRGNARELRQRAGSYRPADSWADDHCDSRGSSTLQTEEERKNTLADNGDGDTDQPTESMKRALQDLNLNIVEMTDENATLDGGDVLFTGREFFVGLSKRTNQRGAEILADAFKLGGVGVSCGGVCVGEGEWLGDRCRKLGLIGPSCGGSV</sequence>
<evidence type="ECO:0000256" key="3">
    <source>
        <dbReference type="SAM" id="MobiDB-lite"/>
    </source>
</evidence>
<name>A0A4Z2FSH8_9TELE</name>
<evidence type="ECO:0000313" key="4">
    <source>
        <dbReference type="EMBL" id="TNN44187.1"/>
    </source>
</evidence>
<dbReference type="PANTHER" id="PTHR12737">
    <property type="entry name" value="DIMETHYLARGININE DIMETHYLAMINOHYDROLASE"/>
    <property type="match status" value="1"/>
</dbReference>
<evidence type="ECO:0000256" key="2">
    <source>
        <dbReference type="ARBA" id="ARBA00022801"/>
    </source>
</evidence>
<evidence type="ECO:0000256" key="1">
    <source>
        <dbReference type="ARBA" id="ARBA00008532"/>
    </source>
</evidence>
<dbReference type="GO" id="GO:0016597">
    <property type="term" value="F:amino acid binding"/>
    <property type="evidence" value="ECO:0007669"/>
    <property type="project" value="TreeGrafter"/>
</dbReference>
<dbReference type="SUPFAM" id="SSF55909">
    <property type="entry name" value="Pentein"/>
    <property type="match status" value="2"/>
</dbReference>
<proteinExistence type="inferred from homology"/>
<dbReference type="AlphaFoldDB" id="A0A4Z2FSH8"/>